<evidence type="ECO:0000256" key="3">
    <source>
        <dbReference type="ARBA" id="ARBA00023002"/>
    </source>
</evidence>
<keyword evidence="2" id="KW-0521">NADP</keyword>
<dbReference type="PRINTS" id="PR01577">
    <property type="entry name" value="KCNABCHANNEL"/>
</dbReference>
<dbReference type="PANTHER" id="PTHR43150">
    <property type="entry name" value="HYPERKINETIC, ISOFORM M"/>
    <property type="match status" value="1"/>
</dbReference>
<feature type="domain" description="NADP-dependent oxidoreductase" evidence="4">
    <location>
        <begin position="16"/>
        <end position="319"/>
    </location>
</feature>
<dbReference type="GO" id="GO:0016491">
    <property type="term" value="F:oxidoreductase activity"/>
    <property type="evidence" value="ECO:0007669"/>
    <property type="project" value="UniProtKB-KW"/>
</dbReference>
<sequence length="330" mass="37411">MEYRRLGKSGLRVSELSYGSWVTFSFQLDKAKAKKTMKHAYDAGINFFDNAEVYAAGESEKIMGAALKELGLQRDTYTVSSKVFFGGQLVTQRGLNAKHIRDGCDAALKRLRLNYLDLFFCHRPDFHTPVEETVRAMDVLVKQGKILYWGTSEWPADRIREAYLIAYKYGLTPPSMEQPEYNMFNRMKMEKEYLGLFDSEGMGTTIWSPLASGVLTGKYNNGIPDGSRMSLPDYKFLRDKLESEEGSDRLNKVKRLGKVADRLGVSLAQLSLAWCLKNKNVSTVILGATNTKQLDENLKSIEYKDLLTDSVMGRIENILKNMPTPDQDML</sequence>
<evidence type="ECO:0000256" key="2">
    <source>
        <dbReference type="ARBA" id="ARBA00022857"/>
    </source>
</evidence>
<reference evidence="5" key="1">
    <citation type="submission" date="2018-05" db="EMBL/GenBank/DDBJ databases">
        <authorList>
            <person name="Lanie J.A."/>
            <person name="Ng W.-L."/>
            <person name="Kazmierczak K.M."/>
            <person name="Andrzejewski T.M."/>
            <person name="Davidsen T.M."/>
            <person name="Wayne K.J."/>
            <person name="Tettelin H."/>
            <person name="Glass J.I."/>
            <person name="Rusch D."/>
            <person name="Podicherti R."/>
            <person name="Tsui H.-C.T."/>
            <person name="Winkler M.E."/>
        </authorList>
    </citation>
    <scope>NUCLEOTIDE SEQUENCE</scope>
</reference>
<evidence type="ECO:0000256" key="1">
    <source>
        <dbReference type="ARBA" id="ARBA00006515"/>
    </source>
</evidence>
<proteinExistence type="inferred from homology"/>
<dbReference type="PANTHER" id="PTHR43150:SF2">
    <property type="entry name" value="HYPERKINETIC, ISOFORM M"/>
    <property type="match status" value="1"/>
</dbReference>
<dbReference type="AlphaFoldDB" id="A0A381UEI3"/>
<dbReference type="EMBL" id="UINC01006274">
    <property type="protein sequence ID" value="SVA26550.1"/>
    <property type="molecule type" value="Genomic_DNA"/>
</dbReference>
<gene>
    <name evidence="5" type="ORF">METZ01_LOCUS79404</name>
</gene>
<dbReference type="CDD" id="cd19143">
    <property type="entry name" value="AKR_AKR6C1_2"/>
    <property type="match status" value="1"/>
</dbReference>
<evidence type="ECO:0000313" key="5">
    <source>
        <dbReference type="EMBL" id="SVA26550.1"/>
    </source>
</evidence>
<dbReference type="SUPFAM" id="SSF51430">
    <property type="entry name" value="NAD(P)-linked oxidoreductase"/>
    <property type="match status" value="1"/>
</dbReference>
<dbReference type="InterPro" id="IPR023210">
    <property type="entry name" value="NADP_OxRdtase_dom"/>
</dbReference>
<dbReference type="InterPro" id="IPR005399">
    <property type="entry name" value="K_chnl_volt-dep_bsu_KCNAB-rel"/>
</dbReference>
<comment type="similarity">
    <text evidence="1">Belongs to the shaker potassium channel beta subunit family.</text>
</comment>
<dbReference type="InterPro" id="IPR036812">
    <property type="entry name" value="NAD(P)_OxRdtase_dom_sf"/>
</dbReference>
<organism evidence="5">
    <name type="scientific">marine metagenome</name>
    <dbReference type="NCBI Taxonomy" id="408172"/>
    <lineage>
        <taxon>unclassified sequences</taxon>
        <taxon>metagenomes</taxon>
        <taxon>ecological metagenomes</taxon>
    </lineage>
</organism>
<keyword evidence="3" id="KW-0560">Oxidoreductase</keyword>
<protein>
    <recommendedName>
        <fullName evidence="4">NADP-dependent oxidoreductase domain-containing protein</fullName>
    </recommendedName>
</protein>
<dbReference type="Pfam" id="PF00248">
    <property type="entry name" value="Aldo_ket_red"/>
    <property type="match status" value="1"/>
</dbReference>
<dbReference type="Gene3D" id="3.20.20.100">
    <property type="entry name" value="NADP-dependent oxidoreductase domain"/>
    <property type="match status" value="1"/>
</dbReference>
<accession>A0A381UEI3</accession>
<name>A0A381UEI3_9ZZZZ</name>
<evidence type="ECO:0000259" key="4">
    <source>
        <dbReference type="Pfam" id="PF00248"/>
    </source>
</evidence>